<accession>A0ABD5EBX1</accession>
<dbReference type="RefSeq" id="WP_311677592.1">
    <property type="nucleotide sequence ID" value="NZ_JAVRER010000058.1"/>
</dbReference>
<keyword evidence="4" id="KW-0720">Serine protease</keyword>
<dbReference type="Proteomes" id="UP001183607">
    <property type="component" value="Unassembled WGS sequence"/>
</dbReference>
<comment type="caution">
    <text evidence="6">The sequence shown here is derived from an EMBL/GenBank/DDBJ whole genome shotgun (WGS) entry which is preliminary data.</text>
</comment>
<proteinExistence type="inferred from homology"/>
<dbReference type="InterPro" id="IPR005320">
    <property type="entry name" value="Peptidase_S51"/>
</dbReference>
<comment type="similarity">
    <text evidence="1">Belongs to the peptidase S51 family.</text>
</comment>
<sequence length="175" mass="17795">MAARARARPPGPESVSCRPRAARPSRTPSVRPSGASTALRAARAPALRPGAGRGGPARGSSRRTSSTGAGGSAANLLAVWRARGEGRLIRDTASRGALLWGISAGANCWAAASLNDSYGPLADSYGPLAVLADGLGLLPGSSARTQCLGFRPHAMPRAQSSGAPPQTPLLKRRRG</sequence>
<dbReference type="GO" id="GO:0006508">
    <property type="term" value="P:proteolysis"/>
    <property type="evidence" value="ECO:0007669"/>
    <property type="project" value="UniProtKB-KW"/>
</dbReference>
<organism evidence="6 7">
    <name type="scientific">Streptomyces evansiae</name>
    <dbReference type="NCBI Taxonomy" id="3075535"/>
    <lineage>
        <taxon>Bacteria</taxon>
        <taxon>Bacillati</taxon>
        <taxon>Actinomycetota</taxon>
        <taxon>Actinomycetes</taxon>
        <taxon>Kitasatosporales</taxon>
        <taxon>Streptomycetaceae</taxon>
        <taxon>Streptomyces</taxon>
    </lineage>
</organism>
<evidence type="ECO:0000256" key="1">
    <source>
        <dbReference type="ARBA" id="ARBA00006534"/>
    </source>
</evidence>
<evidence type="ECO:0000256" key="4">
    <source>
        <dbReference type="ARBA" id="ARBA00022825"/>
    </source>
</evidence>
<gene>
    <name evidence="6" type="ORF">RM574_26025</name>
</gene>
<dbReference type="Gene3D" id="3.40.50.880">
    <property type="match status" value="1"/>
</dbReference>
<evidence type="ECO:0000256" key="2">
    <source>
        <dbReference type="ARBA" id="ARBA00022670"/>
    </source>
</evidence>
<evidence type="ECO:0000313" key="7">
    <source>
        <dbReference type="Proteomes" id="UP001183607"/>
    </source>
</evidence>
<keyword evidence="3" id="KW-0378">Hydrolase</keyword>
<name>A0ABD5EBX1_9ACTN</name>
<dbReference type="GO" id="GO:0008236">
    <property type="term" value="F:serine-type peptidase activity"/>
    <property type="evidence" value="ECO:0007669"/>
    <property type="project" value="UniProtKB-KW"/>
</dbReference>
<feature type="region of interest" description="Disordered" evidence="5">
    <location>
        <begin position="153"/>
        <end position="175"/>
    </location>
</feature>
<keyword evidence="2" id="KW-0645">Protease</keyword>
<evidence type="ECO:0000313" key="6">
    <source>
        <dbReference type="EMBL" id="MDT0418944.1"/>
    </source>
</evidence>
<evidence type="ECO:0000256" key="3">
    <source>
        <dbReference type="ARBA" id="ARBA00022801"/>
    </source>
</evidence>
<feature type="compositionally biased region" description="Low complexity" evidence="5">
    <location>
        <begin position="14"/>
        <end position="50"/>
    </location>
</feature>
<dbReference type="AlphaFoldDB" id="A0ABD5EBX1"/>
<feature type="region of interest" description="Disordered" evidence="5">
    <location>
        <begin position="1"/>
        <end position="70"/>
    </location>
</feature>
<evidence type="ECO:0000256" key="5">
    <source>
        <dbReference type="SAM" id="MobiDB-lite"/>
    </source>
</evidence>
<dbReference type="Pfam" id="PF03575">
    <property type="entry name" value="Peptidase_S51"/>
    <property type="match status" value="1"/>
</dbReference>
<dbReference type="InterPro" id="IPR029062">
    <property type="entry name" value="Class_I_gatase-like"/>
</dbReference>
<dbReference type="EMBL" id="JAVRER010000058">
    <property type="protein sequence ID" value="MDT0418944.1"/>
    <property type="molecule type" value="Genomic_DNA"/>
</dbReference>
<reference evidence="7" key="1">
    <citation type="submission" date="2023-07" db="EMBL/GenBank/DDBJ databases">
        <title>30 novel species of actinomycetes from the DSMZ collection.</title>
        <authorList>
            <person name="Nouioui I."/>
        </authorList>
    </citation>
    <scope>NUCLEOTIDE SEQUENCE [LARGE SCALE GENOMIC DNA]</scope>
    <source>
        <strain evidence="7">DSM 41982</strain>
    </source>
</reference>
<protein>
    <submittedName>
        <fullName evidence="6">Type 1 glutamine amidotransferase-like domain-containing protein</fullName>
    </submittedName>
</protein>
<feature type="compositionally biased region" description="Low complexity" evidence="5">
    <location>
        <begin position="58"/>
        <end position="67"/>
    </location>
</feature>
<dbReference type="SUPFAM" id="SSF52317">
    <property type="entry name" value="Class I glutamine amidotransferase-like"/>
    <property type="match status" value="1"/>
</dbReference>